<gene>
    <name evidence="8 10" type="primary">lnt</name>
    <name evidence="10" type="ORF">G1H11_02885</name>
</gene>
<feature type="transmembrane region" description="Helical" evidence="8">
    <location>
        <begin position="157"/>
        <end position="182"/>
    </location>
</feature>
<dbReference type="Proteomes" id="UP000469185">
    <property type="component" value="Unassembled WGS sequence"/>
</dbReference>
<reference evidence="10 11" key="1">
    <citation type="submission" date="2020-02" db="EMBL/GenBank/DDBJ databases">
        <authorList>
            <person name="Li X.-J."/>
            <person name="Feng X.-M."/>
        </authorList>
    </citation>
    <scope>NUCLEOTIDE SEQUENCE [LARGE SCALE GENOMIC DNA]</scope>
    <source>
        <strain evidence="10 11">CGMCC 4.7225</strain>
    </source>
</reference>
<keyword evidence="6 8" id="KW-0472">Membrane</keyword>
<evidence type="ECO:0000256" key="8">
    <source>
        <dbReference type="HAMAP-Rule" id="MF_01148"/>
    </source>
</evidence>
<dbReference type="PANTHER" id="PTHR38686:SF1">
    <property type="entry name" value="APOLIPOPROTEIN N-ACYLTRANSFERASE"/>
    <property type="match status" value="1"/>
</dbReference>
<dbReference type="AlphaFoldDB" id="A0A6N9YH96"/>
<keyword evidence="7 8" id="KW-0012">Acyltransferase</keyword>
<accession>A0A6N9YH96</accession>
<evidence type="ECO:0000313" key="11">
    <source>
        <dbReference type="Proteomes" id="UP000469185"/>
    </source>
</evidence>
<feature type="transmembrane region" description="Helical" evidence="8">
    <location>
        <begin position="63"/>
        <end position="82"/>
    </location>
</feature>
<evidence type="ECO:0000256" key="6">
    <source>
        <dbReference type="ARBA" id="ARBA00023136"/>
    </source>
</evidence>
<evidence type="ECO:0000256" key="7">
    <source>
        <dbReference type="ARBA" id="ARBA00023315"/>
    </source>
</evidence>
<dbReference type="EMBL" id="JAAGOB010000001">
    <property type="protein sequence ID" value="NED94249.1"/>
    <property type="molecule type" value="Genomic_DNA"/>
</dbReference>
<dbReference type="InterPro" id="IPR036526">
    <property type="entry name" value="C-N_Hydrolase_sf"/>
</dbReference>
<comment type="subcellular location">
    <subcellularLocation>
        <location evidence="1 8">Cell membrane</location>
        <topology evidence="1 8">Multi-pass membrane protein</topology>
    </subcellularLocation>
</comment>
<name>A0A6N9YH96_9ACTN</name>
<comment type="pathway">
    <text evidence="8">Protein modification; lipoprotein biosynthesis (N-acyl transfer).</text>
</comment>
<evidence type="ECO:0000256" key="5">
    <source>
        <dbReference type="ARBA" id="ARBA00022989"/>
    </source>
</evidence>
<dbReference type="CDD" id="cd07571">
    <property type="entry name" value="ALP_N-acyl_transferase"/>
    <property type="match status" value="1"/>
</dbReference>
<keyword evidence="4 8" id="KW-0812">Transmembrane</keyword>
<dbReference type="Pfam" id="PF20154">
    <property type="entry name" value="LNT_N"/>
    <property type="match status" value="1"/>
</dbReference>
<sequence length="523" mass="54755">MWVSQRPRNHGDAGQVLLRAVGAVVIGLVLVLAFPPFDLWFTAPLASGAAVLVVRGQPLKWSGLYGFLVGMGLFLPLMYWTGLEVGPIPWIALAVLQSAFFVPLAIGFTLVQRLPAWPVWAAAVWVGAEALRGRVPWGGLTWGKLAFSQADGPFTGLAALGGTPLVSFAVALVGGLLAWLVVSTNMRTRVVAAVTATAVTGAGLLVSPPAADGPTITVASIQGNVPALGLDFNARARVVTANHVETTQRLARDVETGAVPAPDLVIWPENSSDINPFGDERTYADIDRAVSDIGVPVMVSAIVPTEDERNVRNTSILWDPETGPGATYVKRRPMPFGEFIPLRGLAELVTDAVNRQPRDHLGGDEVGVFETDDALIGLAICFEVGVDEVVRDAVAEGGQMLAVQTNNATFGDSPMTEQHLAMSRMRAVEHGRTVVVSALSGVSAVIGPDGAVQQRTELFTQDVLVAEVPLSDASTVATIVGPAPEWVLVAVGLGALGAAFAVGRRRPAAADPDEQPAAVPAGV</sequence>
<dbReference type="InterPro" id="IPR045378">
    <property type="entry name" value="LNT_N"/>
</dbReference>
<evidence type="ECO:0000256" key="1">
    <source>
        <dbReference type="ARBA" id="ARBA00004651"/>
    </source>
</evidence>
<comment type="caution">
    <text evidence="10">The sequence shown here is derived from an EMBL/GenBank/DDBJ whole genome shotgun (WGS) entry which is preliminary data.</text>
</comment>
<organism evidence="10 11">
    <name type="scientific">Phytoactinopolyspora alkaliphila</name>
    <dbReference type="NCBI Taxonomy" id="1783498"/>
    <lineage>
        <taxon>Bacteria</taxon>
        <taxon>Bacillati</taxon>
        <taxon>Actinomycetota</taxon>
        <taxon>Actinomycetes</taxon>
        <taxon>Jiangellales</taxon>
        <taxon>Jiangellaceae</taxon>
        <taxon>Phytoactinopolyspora</taxon>
    </lineage>
</organism>
<keyword evidence="11" id="KW-1185">Reference proteome</keyword>
<evidence type="ECO:0000259" key="9">
    <source>
        <dbReference type="PROSITE" id="PS50263"/>
    </source>
</evidence>
<dbReference type="InterPro" id="IPR003010">
    <property type="entry name" value="C-N_Hydrolase"/>
</dbReference>
<evidence type="ECO:0000256" key="4">
    <source>
        <dbReference type="ARBA" id="ARBA00022692"/>
    </source>
</evidence>
<feature type="transmembrane region" description="Helical" evidence="8">
    <location>
        <begin position="88"/>
        <end position="110"/>
    </location>
</feature>
<feature type="transmembrane region" description="Helical" evidence="8">
    <location>
        <begin position="16"/>
        <end position="33"/>
    </location>
</feature>
<dbReference type="EC" id="2.3.1.269" evidence="8"/>
<proteinExistence type="inferred from homology"/>
<dbReference type="Pfam" id="PF00795">
    <property type="entry name" value="CN_hydrolase"/>
    <property type="match status" value="1"/>
</dbReference>
<dbReference type="PANTHER" id="PTHR38686">
    <property type="entry name" value="APOLIPOPROTEIN N-ACYLTRANSFERASE"/>
    <property type="match status" value="1"/>
</dbReference>
<comment type="function">
    <text evidence="8">Catalyzes the phospholipid dependent N-acylation of the N-terminal cysteine of apolipoprotein, the last step in lipoprotein maturation.</text>
</comment>
<evidence type="ECO:0000256" key="2">
    <source>
        <dbReference type="ARBA" id="ARBA00022475"/>
    </source>
</evidence>
<comment type="caution">
    <text evidence="8">Lacks conserved residue(s) required for the propagation of feature annotation.</text>
</comment>
<dbReference type="PROSITE" id="PS50263">
    <property type="entry name" value="CN_HYDROLASE"/>
    <property type="match status" value="1"/>
</dbReference>
<dbReference type="NCBIfam" id="TIGR00546">
    <property type="entry name" value="lnt"/>
    <property type="match status" value="1"/>
</dbReference>
<dbReference type="GO" id="GO:0042158">
    <property type="term" value="P:lipoprotein biosynthetic process"/>
    <property type="evidence" value="ECO:0007669"/>
    <property type="project" value="UniProtKB-UniRule"/>
</dbReference>
<keyword evidence="3 8" id="KW-0808">Transferase</keyword>
<evidence type="ECO:0000313" key="10">
    <source>
        <dbReference type="EMBL" id="NED94249.1"/>
    </source>
</evidence>
<dbReference type="InterPro" id="IPR004563">
    <property type="entry name" value="Apolipo_AcylTrfase"/>
</dbReference>
<keyword evidence="10" id="KW-0449">Lipoprotein</keyword>
<comment type="catalytic activity">
    <reaction evidence="8">
        <text>N-terminal S-1,2-diacyl-sn-glyceryl-L-cysteinyl-[lipoprotein] + a glycerophospholipid = N-acyl-S-1,2-diacyl-sn-glyceryl-L-cysteinyl-[lipoprotein] + a 2-acyl-sn-glycero-3-phospholipid + H(+)</text>
        <dbReference type="Rhea" id="RHEA:48228"/>
        <dbReference type="Rhea" id="RHEA-COMP:14681"/>
        <dbReference type="Rhea" id="RHEA-COMP:14684"/>
        <dbReference type="ChEBI" id="CHEBI:15378"/>
        <dbReference type="ChEBI" id="CHEBI:136912"/>
        <dbReference type="ChEBI" id="CHEBI:140656"/>
        <dbReference type="ChEBI" id="CHEBI:140657"/>
        <dbReference type="ChEBI" id="CHEBI:140660"/>
        <dbReference type="EC" id="2.3.1.269"/>
    </reaction>
</comment>
<comment type="similarity">
    <text evidence="8">Belongs to the CN hydrolase family. Apolipoprotein N-acyltransferase subfamily.</text>
</comment>
<dbReference type="GO" id="GO:0016410">
    <property type="term" value="F:N-acyltransferase activity"/>
    <property type="evidence" value="ECO:0007669"/>
    <property type="project" value="UniProtKB-UniRule"/>
</dbReference>
<dbReference type="Gene3D" id="3.60.110.10">
    <property type="entry name" value="Carbon-nitrogen hydrolase"/>
    <property type="match status" value="1"/>
</dbReference>
<dbReference type="UniPathway" id="UPA00666"/>
<evidence type="ECO:0000256" key="3">
    <source>
        <dbReference type="ARBA" id="ARBA00022679"/>
    </source>
</evidence>
<dbReference type="HAMAP" id="MF_01148">
    <property type="entry name" value="Lnt"/>
    <property type="match status" value="1"/>
</dbReference>
<keyword evidence="2 8" id="KW-1003">Cell membrane</keyword>
<feature type="domain" description="CN hydrolase" evidence="9">
    <location>
        <begin position="216"/>
        <end position="470"/>
    </location>
</feature>
<dbReference type="SUPFAM" id="SSF56317">
    <property type="entry name" value="Carbon-nitrogen hydrolase"/>
    <property type="match status" value="1"/>
</dbReference>
<protein>
    <recommendedName>
        <fullName evidence="8">Apolipoprotein N-acyltransferase</fullName>
        <shortName evidence="8">ALP N-acyltransferase</shortName>
        <ecNumber evidence="8">2.3.1.269</ecNumber>
    </recommendedName>
</protein>
<dbReference type="GO" id="GO:0005886">
    <property type="term" value="C:plasma membrane"/>
    <property type="evidence" value="ECO:0007669"/>
    <property type="project" value="UniProtKB-SubCell"/>
</dbReference>
<keyword evidence="5 8" id="KW-1133">Transmembrane helix</keyword>